<keyword evidence="1" id="KW-0472">Membrane</keyword>
<organism evidence="2 3">
    <name type="scientific">Mucilaginibacter segetis</name>
    <dbReference type="NCBI Taxonomy" id="2793071"/>
    <lineage>
        <taxon>Bacteria</taxon>
        <taxon>Pseudomonadati</taxon>
        <taxon>Bacteroidota</taxon>
        <taxon>Sphingobacteriia</taxon>
        <taxon>Sphingobacteriales</taxon>
        <taxon>Sphingobacteriaceae</taxon>
        <taxon>Mucilaginibacter</taxon>
    </lineage>
</organism>
<feature type="transmembrane region" description="Helical" evidence="1">
    <location>
        <begin position="42"/>
        <end position="61"/>
    </location>
</feature>
<dbReference type="Proteomes" id="UP000613193">
    <property type="component" value="Unassembled WGS sequence"/>
</dbReference>
<keyword evidence="1" id="KW-0812">Transmembrane</keyword>
<feature type="transmembrane region" description="Helical" evidence="1">
    <location>
        <begin position="6"/>
        <end position="22"/>
    </location>
</feature>
<protein>
    <submittedName>
        <fullName evidence="2">Uncharacterized protein</fullName>
    </submittedName>
</protein>
<evidence type="ECO:0000256" key="1">
    <source>
        <dbReference type="SAM" id="Phobius"/>
    </source>
</evidence>
<keyword evidence="3" id="KW-1185">Reference proteome</keyword>
<evidence type="ECO:0000313" key="3">
    <source>
        <dbReference type="Proteomes" id="UP000613193"/>
    </source>
</evidence>
<comment type="caution">
    <text evidence="2">The sequence shown here is derived from an EMBL/GenBank/DDBJ whole genome shotgun (WGS) entry which is preliminary data.</text>
</comment>
<dbReference type="EMBL" id="JAEHFW010000003">
    <property type="protein sequence ID" value="MBK0380763.1"/>
    <property type="molecule type" value="Genomic_DNA"/>
</dbReference>
<evidence type="ECO:0000313" key="2">
    <source>
        <dbReference type="EMBL" id="MBK0380763.1"/>
    </source>
</evidence>
<dbReference type="RefSeq" id="WP_200067302.1">
    <property type="nucleotide sequence ID" value="NZ_JAEHFW010000003.1"/>
</dbReference>
<reference evidence="2" key="1">
    <citation type="submission" date="2020-12" db="EMBL/GenBank/DDBJ databases">
        <title>Bacterial novel species Mucilaginibacter sp. SD-g isolated from soil.</title>
        <authorList>
            <person name="Jung H.-Y."/>
        </authorList>
    </citation>
    <scope>NUCLEOTIDE SEQUENCE</scope>
    <source>
        <strain evidence="2">SD-g</strain>
    </source>
</reference>
<name>A0A934PTX0_9SPHI</name>
<keyword evidence="1" id="KW-1133">Transmembrane helix</keyword>
<feature type="transmembrane region" description="Helical" evidence="1">
    <location>
        <begin position="67"/>
        <end position="88"/>
    </location>
</feature>
<sequence>MNKQAFRIVLYLLCLYDIYLYLPDIFDVFKIDIHIPYISFMVYFDAAMLLFGGIILGWALFKKGGTFNIGLGVIMLILNLVITPLFIIKAIG</sequence>
<proteinExistence type="predicted"/>
<accession>A0A934PTX0</accession>
<gene>
    <name evidence="2" type="ORF">I5M19_15675</name>
</gene>
<dbReference type="AlphaFoldDB" id="A0A934PTX0"/>